<keyword evidence="4" id="KW-0378">Hydrolase</keyword>
<proteinExistence type="predicted"/>
<dbReference type="InterPro" id="IPR039121">
    <property type="entry name" value="NUDT19"/>
</dbReference>
<keyword evidence="5" id="KW-0460">Magnesium</keyword>
<dbReference type="EMBL" id="NBYO01000003">
    <property type="protein sequence ID" value="OXS99615.1"/>
    <property type="molecule type" value="Genomic_DNA"/>
</dbReference>
<dbReference type="OrthoDB" id="9805905at2"/>
<protein>
    <recommendedName>
        <fullName evidence="7">Nudix hydrolase domain-containing protein</fullName>
    </recommendedName>
</protein>
<evidence type="ECO:0000313" key="8">
    <source>
        <dbReference type="EMBL" id="OXS99615.1"/>
    </source>
</evidence>
<reference evidence="9" key="1">
    <citation type="journal article" date="2017" name="Int. J. Syst. Evol. Microbiol.">
        <title>Notoacmeibacter marinus gen. nov., sp. nov., isolated from the gut of a limpet and proposal of Notoacmeibacteraceae fam. nov. in the order Rhizobiales of the class Alphaproteobacteria.</title>
        <authorList>
            <person name="Huang Z."/>
            <person name="Guo F."/>
            <person name="Lai Q."/>
        </authorList>
    </citation>
    <scope>NUCLEOTIDE SEQUENCE [LARGE SCALE GENOMIC DNA]</scope>
    <source>
        <strain evidence="9">XMTR2A4</strain>
    </source>
</reference>
<comment type="cofactor">
    <cofactor evidence="2">
        <name>Mg(2+)</name>
        <dbReference type="ChEBI" id="CHEBI:18420"/>
    </cofactor>
</comment>
<dbReference type="PROSITE" id="PS51462">
    <property type="entry name" value="NUDIX"/>
    <property type="match status" value="1"/>
</dbReference>
<evidence type="ECO:0000256" key="6">
    <source>
        <dbReference type="ARBA" id="ARBA00023211"/>
    </source>
</evidence>
<organism evidence="8 9">
    <name type="scientific">Notoacmeibacter marinus</name>
    <dbReference type="NCBI Taxonomy" id="1876515"/>
    <lineage>
        <taxon>Bacteria</taxon>
        <taxon>Pseudomonadati</taxon>
        <taxon>Pseudomonadota</taxon>
        <taxon>Alphaproteobacteria</taxon>
        <taxon>Hyphomicrobiales</taxon>
        <taxon>Notoacmeibacteraceae</taxon>
        <taxon>Notoacmeibacter</taxon>
    </lineage>
</organism>
<dbReference type="SUPFAM" id="SSF55811">
    <property type="entry name" value="Nudix"/>
    <property type="match status" value="1"/>
</dbReference>
<dbReference type="PANTHER" id="PTHR12318:SF0">
    <property type="entry name" value="ACYL-COENZYME A DIPHOSPHATASE NUDT19"/>
    <property type="match status" value="1"/>
</dbReference>
<comment type="cofactor">
    <cofactor evidence="1">
        <name>Mn(2+)</name>
        <dbReference type="ChEBI" id="CHEBI:29035"/>
    </cofactor>
</comment>
<dbReference type="Proteomes" id="UP000215405">
    <property type="component" value="Unassembled WGS sequence"/>
</dbReference>
<evidence type="ECO:0000259" key="7">
    <source>
        <dbReference type="PROSITE" id="PS51462"/>
    </source>
</evidence>
<evidence type="ECO:0000313" key="9">
    <source>
        <dbReference type="Proteomes" id="UP000215405"/>
    </source>
</evidence>
<evidence type="ECO:0000256" key="3">
    <source>
        <dbReference type="ARBA" id="ARBA00022723"/>
    </source>
</evidence>
<keyword evidence="6" id="KW-0464">Manganese</keyword>
<dbReference type="GO" id="GO:0016818">
    <property type="term" value="F:hydrolase activity, acting on acid anhydrides, in phosphorus-containing anhydrides"/>
    <property type="evidence" value="ECO:0007669"/>
    <property type="project" value="InterPro"/>
</dbReference>
<keyword evidence="3" id="KW-0479">Metal-binding</keyword>
<dbReference type="InterPro" id="IPR000086">
    <property type="entry name" value="NUDIX_hydrolase_dom"/>
</dbReference>
<dbReference type="AlphaFoldDB" id="A0A231UWA1"/>
<evidence type="ECO:0000256" key="5">
    <source>
        <dbReference type="ARBA" id="ARBA00022842"/>
    </source>
</evidence>
<evidence type="ECO:0000256" key="2">
    <source>
        <dbReference type="ARBA" id="ARBA00001946"/>
    </source>
</evidence>
<keyword evidence="9" id="KW-1185">Reference proteome</keyword>
<sequence>MRRGKGPSLRPRDAGTLLILDRSKGEVRVLVGKRHGKHAFMANRYVFPGGRTDPCDSRVTIGKAQQLRSDDLEKLTSSTAKRFSARRAMATALSAVRESYEEAGLMIGAPEQTVARFPSGWEAFGEHNVMPDLSRLRFVARAITPPGRVRRFDTRFFTCWRDEAVAHELPEGGPTQELSDLVWMPLGEALASDKLPGITRIIVAHLAERLEADPDLRGSMPVPVHFERHGEMVLERI</sequence>
<gene>
    <name evidence="8" type="ORF">B7H23_13725</name>
</gene>
<name>A0A231UWA1_9HYPH</name>
<dbReference type="Gene3D" id="3.90.79.10">
    <property type="entry name" value="Nucleoside Triphosphate Pyrophosphohydrolase"/>
    <property type="match status" value="1"/>
</dbReference>
<dbReference type="CDD" id="cd18870">
    <property type="entry name" value="NUDIX_AcylCoAdiphos_Nudt19"/>
    <property type="match status" value="1"/>
</dbReference>
<dbReference type="PANTHER" id="PTHR12318">
    <property type="entry name" value="TESTOSTERONE-REGULATED PROTEIN RP2"/>
    <property type="match status" value="1"/>
</dbReference>
<accession>A0A231UWA1</accession>
<evidence type="ECO:0000256" key="4">
    <source>
        <dbReference type="ARBA" id="ARBA00022801"/>
    </source>
</evidence>
<evidence type="ECO:0000256" key="1">
    <source>
        <dbReference type="ARBA" id="ARBA00001936"/>
    </source>
</evidence>
<comment type="caution">
    <text evidence="8">The sequence shown here is derived from an EMBL/GenBank/DDBJ whole genome shotgun (WGS) entry which is preliminary data.</text>
</comment>
<dbReference type="GO" id="GO:0046872">
    <property type="term" value="F:metal ion binding"/>
    <property type="evidence" value="ECO:0007669"/>
    <property type="project" value="UniProtKB-KW"/>
</dbReference>
<feature type="domain" description="Nudix hydrolase" evidence="7">
    <location>
        <begin position="10"/>
        <end position="209"/>
    </location>
</feature>
<dbReference type="InterPro" id="IPR015797">
    <property type="entry name" value="NUDIX_hydrolase-like_dom_sf"/>
</dbReference>